<dbReference type="Proteomes" id="UP000472580">
    <property type="component" value="Unassembled WGS sequence"/>
</dbReference>
<dbReference type="RefSeq" id="WP_160334057.1">
    <property type="nucleotide sequence ID" value="NZ_WSRP01000001.1"/>
</dbReference>
<sequence length="132" mass="14952">MRILKEDPLVITSLSFNINPTFTNFDGVEGRSLISFPVTTKFREDGKQLVVEGTLMVRGVSSDDKEIYSASCTGRAAFWFMEPLTEKEKAEDFVYGNFIKPVYHMLSFYLQHNILSSGLVTSFPIVEPPFRA</sequence>
<evidence type="ECO:0000313" key="1">
    <source>
        <dbReference type="EMBL" id="MVX55621.1"/>
    </source>
</evidence>
<dbReference type="EMBL" id="WSRP01000001">
    <property type="protein sequence ID" value="MVX55621.1"/>
    <property type="molecule type" value="Genomic_DNA"/>
</dbReference>
<proteinExistence type="predicted"/>
<reference evidence="1 2" key="1">
    <citation type="submission" date="2019-12" db="EMBL/GenBank/DDBJ databases">
        <title>Microbes associate with the intestines of laboratory mice.</title>
        <authorList>
            <person name="Navarre W."/>
            <person name="Wong E."/>
        </authorList>
    </citation>
    <scope>NUCLEOTIDE SEQUENCE [LARGE SCALE GENOMIC DNA]</scope>
    <source>
        <strain evidence="1 2">NM82_D38</strain>
    </source>
</reference>
<name>A0A6L6YKP6_9BURK</name>
<organism evidence="1 2">
    <name type="scientific">Parasutterella muris</name>
    <dbReference type="NCBI Taxonomy" id="2565572"/>
    <lineage>
        <taxon>Bacteria</taxon>
        <taxon>Pseudomonadati</taxon>
        <taxon>Pseudomonadota</taxon>
        <taxon>Betaproteobacteria</taxon>
        <taxon>Burkholderiales</taxon>
        <taxon>Sutterellaceae</taxon>
        <taxon>Parasutterella</taxon>
    </lineage>
</organism>
<accession>A0A6L6YKP6</accession>
<dbReference type="AlphaFoldDB" id="A0A6L6YKP6"/>
<gene>
    <name evidence="1" type="ORF">E5987_00145</name>
</gene>
<keyword evidence="2" id="KW-1185">Reference proteome</keyword>
<comment type="caution">
    <text evidence="1">The sequence shown here is derived from an EMBL/GenBank/DDBJ whole genome shotgun (WGS) entry which is preliminary data.</text>
</comment>
<evidence type="ECO:0008006" key="3">
    <source>
        <dbReference type="Google" id="ProtNLM"/>
    </source>
</evidence>
<evidence type="ECO:0000313" key="2">
    <source>
        <dbReference type="Proteomes" id="UP000472580"/>
    </source>
</evidence>
<protein>
    <recommendedName>
        <fullName evidence="3">Preprotein translocase subunit SecB</fullName>
    </recommendedName>
</protein>